<dbReference type="FunFam" id="3.30.565.10:FF:000010">
    <property type="entry name" value="Sensor histidine kinase RcsC"/>
    <property type="match status" value="1"/>
</dbReference>
<dbReference type="SUPFAM" id="SSF52172">
    <property type="entry name" value="CheY-like"/>
    <property type="match status" value="1"/>
</dbReference>
<dbReference type="GO" id="GO:0000155">
    <property type="term" value="F:phosphorelay sensor kinase activity"/>
    <property type="evidence" value="ECO:0007669"/>
    <property type="project" value="InterPro"/>
</dbReference>
<dbReference type="CDD" id="cd00082">
    <property type="entry name" value="HisKA"/>
    <property type="match status" value="1"/>
</dbReference>
<reference evidence="19 20" key="1">
    <citation type="submission" date="2019-01" db="EMBL/GenBank/DDBJ databases">
        <title>Zoogloea oleivorans genome sequencing and assembly.</title>
        <authorList>
            <person name="Tancsics A."/>
            <person name="Farkas M."/>
            <person name="Kriszt B."/>
            <person name="Maroti G."/>
            <person name="Horvath B."/>
        </authorList>
    </citation>
    <scope>NUCLEOTIDE SEQUENCE [LARGE SCALE GENOMIC DNA]</scope>
    <source>
        <strain evidence="19 20">Buc</strain>
    </source>
</reference>
<dbReference type="Gene3D" id="1.10.287.130">
    <property type="match status" value="1"/>
</dbReference>
<evidence type="ECO:0000256" key="9">
    <source>
        <dbReference type="ARBA" id="ARBA00058004"/>
    </source>
</evidence>
<evidence type="ECO:0000259" key="18">
    <source>
        <dbReference type="PROSITE" id="PS50113"/>
    </source>
</evidence>
<keyword evidence="14" id="KW-0472">Membrane</keyword>
<feature type="domain" description="Histidine kinase" evidence="15">
    <location>
        <begin position="472"/>
        <end position="694"/>
    </location>
</feature>
<dbReference type="InterPro" id="IPR054327">
    <property type="entry name" value="His-kinase-like_sensor"/>
</dbReference>
<name>A0A6C2D6F3_9RHOO</name>
<dbReference type="OrthoDB" id="9810730at2"/>
<feature type="domain" description="PAS" evidence="17">
    <location>
        <begin position="315"/>
        <end position="351"/>
    </location>
</feature>
<evidence type="ECO:0000256" key="4">
    <source>
        <dbReference type="ARBA" id="ARBA00022679"/>
    </source>
</evidence>
<dbReference type="SMART" id="SM00387">
    <property type="entry name" value="HATPase_c"/>
    <property type="match status" value="1"/>
</dbReference>
<dbReference type="Pfam" id="PF02518">
    <property type="entry name" value="HATPase_c"/>
    <property type="match status" value="1"/>
</dbReference>
<comment type="function">
    <text evidence="9">Member of the two-component regulatory system BvgS/BvgA. Phosphorylates BvgA via a four-step phosphorelay in response to environmental signals.</text>
</comment>
<dbReference type="PROSITE" id="PS50113">
    <property type="entry name" value="PAC"/>
    <property type="match status" value="1"/>
</dbReference>
<dbReference type="Pfam" id="PF00072">
    <property type="entry name" value="Response_reg"/>
    <property type="match status" value="1"/>
</dbReference>
<dbReference type="NCBIfam" id="TIGR00229">
    <property type="entry name" value="sensory_box"/>
    <property type="match status" value="1"/>
</dbReference>
<dbReference type="EMBL" id="SDKK01000002">
    <property type="protein sequence ID" value="TYC61666.1"/>
    <property type="molecule type" value="Genomic_DNA"/>
</dbReference>
<organism evidence="19 20">
    <name type="scientific">Zoogloea oleivorans</name>
    <dbReference type="NCBI Taxonomy" id="1552750"/>
    <lineage>
        <taxon>Bacteria</taxon>
        <taxon>Pseudomonadati</taxon>
        <taxon>Pseudomonadota</taxon>
        <taxon>Betaproteobacteria</taxon>
        <taxon>Rhodocyclales</taxon>
        <taxon>Zoogloeaceae</taxon>
        <taxon>Zoogloea</taxon>
    </lineage>
</organism>
<dbReference type="InterPro" id="IPR036097">
    <property type="entry name" value="HisK_dim/P_sf"/>
</dbReference>
<dbReference type="PROSITE" id="PS50110">
    <property type="entry name" value="RESPONSE_REGULATORY"/>
    <property type="match status" value="1"/>
</dbReference>
<proteinExistence type="predicted"/>
<keyword evidence="6" id="KW-0418">Kinase</keyword>
<dbReference type="Pfam" id="PF00512">
    <property type="entry name" value="HisKA"/>
    <property type="match status" value="1"/>
</dbReference>
<evidence type="ECO:0000259" key="16">
    <source>
        <dbReference type="PROSITE" id="PS50110"/>
    </source>
</evidence>
<keyword evidence="4" id="KW-0808">Transferase</keyword>
<dbReference type="PANTHER" id="PTHR45339">
    <property type="entry name" value="HYBRID SIGNAL TRANSDUCTION HISTIDINE KINASE J"/>
    <property type="match status" value="1"/>
</dbReference>
<evidence type="ECO:0000256" key="13">
    <source>
        <dbReference type="PROSITE-ProRule" id="PRU00169"/>
    </source>
</evidence>
<evidence type="ECO:0000256" key="6">
    <source>
        <dbReference type="ARBA" id="ARBA00022777"/>
    </source>
</evidence>
<evidence type="ECO:0000256" key="5">
    <source>
        <dbReference type="ARBA" id="ARBA00022741"/>
    </source>
</evidence>
<comment type="catalytic activity">
    <reaction evidence="1">
        <text>ATP + protein L-histidine = ADP + protein N-phospho-L-histidine.</text>
        <dbReference type="EC" id="2.7.13.3"/>
    </reaction>
</comment>
<keyword evidence="3 13" id="KW-0597">Phosphoprotein</keyword>
<dbReference type="InterPro" id="IPR036890">
    <property type="entry name" value="HATPase_C_sf"/>
</dbReference>
<comment type="subunit">
    <text evidence="10">At low DSF concentrations, interacts with RpfF.</text>
</comment>
<dbReference type="SUPFAM" id="SSF47384">
    <property type="entry name" value="Homodimeric domain of signal transducing histidine kinase"/>
    <property type="match status" value="1"/>
</dbReference>
<comment type="caution">
    <text evidence="19">The sequence shown here is derived from an EMBL/GenBank/DDBJ whole genome shotgun (WGS) entry which is preliminary data.</text>
</comment>
<dbReference type="CDD" id="cd12914">
    <property type="entry name" value="PDC1_DGC_like"/>
    <property type="match status" value="1"/>
</dbReference>
<sequence>MKSKIALLTLMIIGAVLLLGTLLGLELKSGYLREVENAEKVTASIALLLEKELLASVGKIDLIVQEAKYHQESQLNGTGMPARELNPTLKRLLARVPGVLSLRVANEDGNYVFDASGRPSTANIADRQYFRVHRTAPSANLFAEGPIFSRVADVWTLVFSRGVYDKEGRFRGIVQSSVPSEWLTNTFESVALGGGGDMVALLSSDLVLVARAPAAPAMIGKELAAAELKARIPSAPDHGTYTAVSQVDGMKRIYSYRRIQGFPIYIFSGISHEHVLTQWRRTALIYAVVSLLLLAGGVTLIWNTYRSVQASQKRQEDRYKELLRTSTDGIHVLDGEGNLREASDSFYSMLGRDPASSGTLNVRDWDGHFAPKELSAIMSESVLKGTTFETRVRRSDGQVIDVEISARGIRMAGETLLYCSARDISERVRNLSALKEQQDHLEELVEKRTVSLLLAKEEAEAANRAKSTFLANMSHELRTPMNAIIGMTELALRRATDLKQSDQLAKVIQAAHRLLGIINDILDLSKIEADRLSLDHVDFKLKDVLANVADMLSAKATDKALRLNIDIPPALVDLPLTGDSLRLEQILINLVGNAIKFTSKGAITIRVRETEAGTADTLLRFEVEDTGIGISAEDQQRLFTAFQQADGSTTRKYGGTGLGLTISKRLVELMQGTIGVHSQPGVGSTFWFTVRLTKGEATAPAAAQAATPQAEEVLKTRHAGAQILVVEDDPVNQEVARDLLEAVNLRVDVASDGLEGLEMSCRQDYDLILMDMQMPRMDGLEATRAIRLIPGRQATPILAMTANAFEEDRRRCLEAGMNDHIGKPVNPDKLFESLLHWLSQPPQADAEPCALPAQSGAL</sequence>
<dbReference type="SUPFAM" id="SSF55785">
    <property type="entry name" value="PYP-like sensor domain (PAS domain)"/>
    <property type="match status" value="1"/>
</dbReference>
<evidence type="ECO:0000256" key="7">
    <source>
        <dbReference type="ARBA" id="ARBA00022840"/>
    </source>
</evidence>
<dbReference type="InterPro" id="IPR003661">
    <property type="entry name" value="HisK_dim/P_dom"/>
</dbReference>
<dbReference type="InterPro" id="IPR004358">
    <property type="entry name" value="Sig_transdc_His_kin-like_C"/>
</dbReference>
<evidence type="ECO:0000313" key="20">
    <source>
        <dbReference type="Proteomes" id="UP000389128"/>
    </source>
</evidence>
<keyword evidence="14" id="KW-0812">Transmembrane</keyword>
<feature type="modified residue" description="4-aspartylphosphate" evidence="13">
    <location>
        <position position="771"/>
    </location>
</feature>
<dbReference type="SUPFAM" id="SSF55874">
    <property type="entry name" value="ATPase domain of HSP90 chaperone/DNA topoisomerase II/histidine kinase"/>
    <property type="match status" value="1"/>
</dbReference>
<evidence type="ECO:0000259" key="15">
    <source>
        <dbReference type="PROSITE" id="PS50109"/>
    </source>
</evidence>
<evidence type="ECO:0000256" key="2">
    <source>
        <dbReference type="ARBA" id="ARBA00012438"/>
    </source>
</evidence>
<dbReference type="PRINTS" id="PR00344">
    <property type="entry name" value="BCTRLSENSOR"/>
</dbReference>
<keyword evidence="14" id="KW-1133">Transmembrane helix</keyword>
<dbReference type="FunFam" id="1.10.287.130:FF:000002">
    <property type="entry name" value="Two-component osmosensing histidine kinase"/>
    <property type="match status" value="1"/>
</dbReference>
<dbReference type="CDD" id="cd16922">
    <property type="entry name" value="HATPase_EvgS-ArcB-TorS-like"/>
    <property type="match status" value="1"/>
</dbReference>
<dbReference type="AlphaFoldDB" id="A0A6C2D6F3"/>
<dbReference type="CDD" id="cd00130">
    <property type="entry name" value="PAS"/>
    <property type="match status" value="1"/>
</dbReference>
<dbReference type="Gene3D" id="3.30.565.10">
    <property type="entry name" value="Histidine kinase-like ATPase, C-terminal domain"/>
    <property type="match status" value="1"/>
</dbReference>
<evidence type="ECO:0000256" key="10">
    <source>
        <dbReference type="ARBA" id="ARBA00064003"/>
    </source>
</evidence>
<evidence type="ECO:0000256" key="3">
    <source>
        <dbReference type="ARBA" id="ARBA00022553"/>
    </source>
</evidence>
<dbReference type="InterPro" id="IPR011006">
    <property type="entry name" value="CheY-like_superfamily"/>
</dbReference>
<protein>
    <recommendedName>
        <fullName evidence="11">Sensory/regulatory protein RpfC</fullName>
        <ecNumber evidence="2">2.7.13.3</ecNumber>
    </recommendedName>
    <alternativeName>
        <fullName evidence="12">Virulence sensor protein BvgS</fullName>
    </alternativeName>
</protein>
<feature type="domain" description="PAC" evidence="18">
    <location>
        <begin position="386"/>
        <end position="436"/>
    </location>
</feature>
<evidence type="ECO:0000256" key="12">
    <source>
        <dbReference type="ARBA" id="ARBA00070152"/>
    </source>
</evidence>
<keyword evidence="5" id="KW-0547">Nucleotide-binding</keyword>
<dbReference type="InterPro" id="IPR035965">
    <property type="entry name" value="PAS-like_dom_sf"/>
</dbReference>
<dbReference type="InterPro" id="IPR001789">
    <property type="entry name" value="Sig_transdc_resp-reg_receiver"/>
</dbReference>
<keyword evidence="8" id="KW-0902">Two-component regulatory system</keyword>
<dbReference type="InterPro" id="IPR000700">
    <property type="entry name" value="PAS-assoc_C"/>
</dbReference>
<dbReference type="GO" id="GO:0005524">
    <property type="term" value="F:ATP binding"/>
    <property type="evidence" value="ECO:0007669"/>
    <property type="project" value="UniProtKB-KW"/>
</dbReference>
<evidence type="ECO:0000259" key="17">
    <source>
        <dbReference type="PROSITE" id="PS50112"/>
    </source>
</evidence>
<dbReference type="InterPro" id="IPR003594">
    <property type="entry name" value="HATPase_dom"/>
</dbReference>
<dbReference type="PANTHER" id="PTHR45339:SF1">
    <property type="entry name" value="HYBRID SIGNAL TRANSDUCTION HISTIDINE KINASE J"/>
    <property type="match status" value="1"/>
</dbReference>
<dbReference type="PROSITE" id="PS50112">
    <property type="entry name" value="PAS"/>
    <property type="match status" value="1"/>
</dbReference>
<evidence type="ECO:0000256" key="14">
    <source>
        <dbReference type="SAM" id="Phobius"/>
    </source>
</evidence>
<dbReference type="CDD" id="cd17546">
    <property type="entry name" value="REC_hyHK_CKI1_RcsC-like"/>
    <property type="match status" value="1"/>
</dbReference>
<dbReference type="EC" id="2.7.13.3" evidence="2"/>
<feature type="domain" description="Response regulatory" evidence="16">
    <location>
        <begin position="722"/>
        <end position="838"/>
    </location>
</feature>
<dbReference type="InterPro" id="IPR000014">
    <property type="entry name" value="PAS"/>
</dbReference>
<dbReference type="PROSITE" id="PS50109">
    <property type="entry name" value="HIS_KIN"/>
    <property type="match status" value="1"/>
</dbReference>
<dbReference type="SMART" id="SM00388">
    <property type="entry name" value="HisKA"/>
    <property type="match status" value="1"/>
</dbReference>
<dbReference type="Proteomes" id="UP000389128">
    <property type="component" value="Unassembled WGS sequence"/>
</dbReference>
<evidence type="ECO:0000256" key="8">
    <source>
        <dbReference type="ARBA" id="ARBA00023012"/>
    </source>
</evidence>
<keyword evidence="7" id="KW-0067">ATP-binding</keyword>
<evidence type="ECO:0000256" key="11">
    <source>
        <dbReference type="ARBA" id="ARBA00068150"/>
    </source>
</evidence>
<dbReference type="Gene3D" id="3.30.450.20">
    <property type="entry name" value="PAS domain"/>
    <property type="match status" value="3"/>
</dbReference>
<feature type="transmembrane region" description="Helical" evidence="14">
    <location>
        <begin position="283"/>
        <end position="305"/>
    </location>
</feature>
<evidence type="ECO:0000256" key="1">
    <source>
        <dbReference type="ARBA" id="ARBA00000085"/>
    </source>
</evidence>
<dbReference type="SMART" id="SM00448">
    <property type="entry name" value="REC"/>
    <property type="match status" value="1"/>
</dbReference>
<dbReference type="Gene3D" id="3.40.50.2300">
    <property type="match status" value="1"/>
</dbReference>
<gene>
    <name evidence="19" type="ORF">ETQ85_03145</name>
</gene>
<dbReference type="InterPro" id="IPR005467">
    <property type="entry name" value="His_kinase_dom"/>
</dbReference>
<evidence type="ECO:0000313" key="19">
    <source>
        <dbReference type="EMBL" id="TYC61666.1"/>
    </source>
</evidence>
<accession>A0A6C2D6F3</accession>
<dbReference type="CDD" id="cd12915">
    <property type="entry name" value="PDC2_DGC_like"/>
    <property type="match status" value="1"/>
</dbReference>
<keyword evidence="20" id="KW-1185">Reference proteome</keyword>
<dbReference type="Pfam" id="PF22588">
    <property type="entry name" value="dCache_1_like"/>
    <property type="match status" value="1"/>
</dbReference>